<evidence type="ECO:0000259" key="3">
    <source>
        <dbReference type="Pfam" id="PF12890"/>
    </source>
</evidence>
<dbReference type="InterPro" id="IPR024403">
    <property type="entry name" value="DHOase_cat"/>
</dbReference>
<dbReference type="EC" id="3.5.2.3" evidence="2"/>
<keyword evidence="5" id="KW-1185">Reference proteome</keyword>
<comment type="pathway">
    <text evidence="2">Pyrimidine metabolism; UMP biosynthesis via de novo pathway; (S)-dihydroorotate from bicarbonate: step 3/3.</text>
</comment>
<dbReference type="GO" id="GO:0005737">
    <property type="term" value="C:cytoplasm"/>
    <property type="evidence" value="ECO:0007669"/>
    <property type="project" value="TreeGrafter"/>
</dbReference>
<dbReference type="InterPro" id="IPR004722">
    <property type="entry name" value="DHOase"/>
</dbReference>
<dbReference type="SUPFAM" id="SSF51556">
    <property type="entry name" value="Metallo-dependent hydrolases"/>
    <property type="match status" value="1"/>
</dbReference>
<dbReference type="Proteomes" id="UP000187735">
    <property type="component" value="Chromosome"/>
</dbReference>
<keyword evidence="2" id="KW-0479">Metal-binding</keyword>
<dbReference type="GO" id="GO:0006145">
    <property type="term" value="P:purine nucleobase catabolic process"/>
    <property type="evidence" value="ECO:0007669"/>
    <property type="project" value="TreeGrafter"/>
</dbReference>
<feature type="binding site" evidence="2">
    <location>
        <position position="180"/>
    </location>
    <ligand>
        <name>Zn(2+)</name>
        <dbReference type="ChEBI" id="CHEBI:29105"/>
        <label>2</label>
    </ligand>
</feature>
<dbReference type="GO" id="GO:0004038">
    <property type="term" value="F:allantoinase activity"/>
    <property type="evidence" value="ECO:0007669"/>
    <property type="project" value="TreeGrafter"/>
</dbReference>
<dbReference type="PANTHER" id="PTHR43668">
    <property type="entry name" value="ALLANTOINASE"/>
    <property type="match status" value="1"/>
</dbReference>
<name>A0A1P8W9R3_9PLAN</name>
<dbReference type="InterPro" id="IPR050138">
    <property type="entry name" value="DHOase/Allantoinase_Hydrolase"/>
</dbReference>
<evidence type="ECO:0000313" key="4">
    <source>
        <dbReference type="EMBL" id="APZ90794.1"/>
    </source>
</evidence>
<proteinExistence type="inferred from homology"/>
<dbReference type="InterPro" id="IPR011059">
    <property type="entry name" value="Metal-dep_hydrolase_composite"/>
</dbReference>
<feature type="binding site" evidence="2">
    <location>
        <position position="306"/>
    </location>
    <ligand>
        <name>Zn(2+)</name>
        <dbReference type="ChEBI" id="CHEBI:29105"/>
        <label>1</label>
    </ligand>
</feature>
<dbReference type="RefSeq" id="WP_077022640.1">
    <property type="nucleotide sequence ID" value="NZ_CP017641.1"/>
</dbReference>
<evidence type="ECO:0000256" key="1">
    <source>
        <dbReference type="ARBA" id="ARBA00022975"/>
    </source>
</evidence>
<comment type="similarity">
    <text evidence="2">Belongs to the metallo-dependent hydrolases superfamily. DHOase family. Class I DHOase subfamily.</text>
</comment>
<dbReference type="EMBL" id="CP017641">
    <property type="protein sequence ID" value="APZ90794.1"/>
    <property type="molecule type" value="Genomic_DNA"/>
</dbReference>
<dbReference type="HAMAP" id="MF_00220_B">
    <property type="entry name" value="PyrC_classI_B"/>
    <property type="match status" value="1"/>
</dbReference>
<organism evidence="4 5">
    <name type="scientific">Fuerstiella marisgermanici</name>
    <dbReference type="NCBI Taxonomy" id="1891926"/>
    <lineage>
        <taxon>Bacteria</taxon>
        <taxon>Pseudomonadati</taxon>
        <taxon>Planctomycetota</taxon>
        <taxon>Planctomycetia</taxon>
        <taxon>Planctomycetales</taxon>
        <taxon>Planctomycetaceae</taxon>
        <taxon>Fuerstiella</taxon>
    </lineage>
</organism>
<reference evidence="4 5" key="1">
    <citation type="journal article" date="2016" name="Front. Microbiol.">
        <title>Fuerstia marisgermanicae gen. nov., sp. nov., an Unusual Member of the Phylum Planctomycetes from the German Wadden Sea.</title>
        <authorList>
            <person name="Kohn T."/>
            <person name="Heuer A."/>
            <person name="Jogler M."/>
            <person name="Vollmers J."/>
            <person name="Boedeker C."/>
            <person name="Bunk B."/>
            <person name="Rast P."/>
            <person name="Borchert D."/>
            <person name="Glockner I."/>
            <person name="Freese H.M."/>
            <person name="Klenk H.P."/>
            <person name="Overmann J."/>
            <person name="Kaster A.K."/>
            <person name="Rohde M."/>
            <person name="Wiegand S."/>
            <person name="Jogler C."/>
        </authorList>
    </citation>
    <scope>NUCLEOTIDE SEQUENCE [LARGE SCALE GENOMIC DNA]</scope>
    <source>
        <strain evidence="4 5">NH11</strain>
    </source>
</reference>
<feature type="binding site" evidence="2">
    <location>
        <position position="279"/>
    </location>
    <ligand>
        <name>substrate</name>
    </ligand>
</feature>
<dbReference type="NCBIfam" id="TIGR00857">
    <property type="entry name" value="pyrC_multi"/>
    <property type="match status" value="1"/>
</dbReference>
<protein>
    <recommendedName>
        <fullName evidence="2">Dihydroorotase</fullName>
        <shortName evidence="2">DHOase</shortName>
        <ecNumber evidence="2">3.5.2.3</ecNumber>
    </recommendedName>
</protein>
<keyword evidence="1 2" id="KW-0665">Pyrimidine biosynthesis</keyword>
<comment type="function">
    <text evidence="2">Catalyzes the reversible cyclization of carbamoyl aspartate to dihydroorotate.</text>
</comment>
<dbReference type="GO" id="GO:0044205">
    <property type="term" value="P:'de novo' UMP biosynthetic process"/>
    <property type="evidence" value="ECO:0007669"/>
    <property type="project" value="UniProtKB-UniRule"/>
</dbReference>
<dbReference type="Pfam" id="PF12890">
    <property type="entry name" value="DHOase"/>
    <property type="match status" value="1"/>
</dbReference>
<dbReference type="Gene3D" id="2.30.40.10">
    <property type="entry name" value="Urease, subunit C, domain 1"/>
    <property type="match status" value="1"/>
</dbReference>
<keyword evidence="2 4" id="KW-0378">Hydrolase</keyword>
<accession>A0A1P8W9R3</accession>
<dbReference type="Gene3D" id="3.20.20.140">
    <property type="entry name" value="Metal-dependent hydrolases"/>
    <property type="match status" value="1"/>
</dbReference>
<comment type="caution">
    <text evidence="2">Lacks conserved residue(s) required for the propagation of feature annotation.</text>
</comment>
<comment type="cofactor">
    <cofactor evidence="2">
        <name>Zn(2+)</name>
        <dbReference type="ChEBI" id="CHEBI:29105"/>
    </cofactor>
    <text evidence="2">Binds 2 Zn(2+) ions per subunit.</text>
</comment>
<dbReference type="UniPathway" id="UPA00070">
    <property type="reaction ID" value="UER00117"/>
</dbReference>
<dbReference type="OrthoDB" id="9765462at2"/>
<dbReference type="PANTHER" id="PTHR43668:SF2">
    <property type="entry name" value="ALLANTOINASE"/>
    <property type="match status" value="1"/>
</dbReference>
<evidence type="ECO:0000256" key="2">
    <source>
        <dbReference type="HAMAP-Rule" id="MF_00220"/>
    </source>
</evidence>
<dbReference type="GO" id="GO:0008270">
    <property type="term" value="F:zinc ion binding"/>
    <property type="evidence" value="ECO:0007669"/>
    <property type="project" value="UniProtKB-UniRule"/>
</dbReference>
<feature type="binding site" evidence="2">
    <location>
        <position position="61"/>
    </location>
    <ligand>
        <name>Zn(2+)</name>
        <dbReference type="ChEBI" id="CHEBI:29105"/>
        <label>1</label>
    </ligand>
</feature>
<feature type="active site" evidence="2">
    <location>
        <position position="306"/>
    </location>
</feature>
<feature type="domain" description="Dihydroorotase catalytic" evidence="3">
    <location>
        <begin position="52"/>
        <end position="238"/>
    </location>
</feature>
<sequence>MRTLIQNGTIVDPANGIEARRELLIADGKVVEVLPQGQQPDADRVIDATGLLVCPGFIDVHVGVREPGFDEDETIASATAAALAGGFTSIAALPDTNPVVDNRGSAEFVKRQAERANNCRVFPLGAVTKGTRGEELAEIGQLVEADAVAFTDAKSPIANAEVMRRALEYTGMFDRPILHHSMVPELSDTGVMHEGFQSTRLGLRGIPAAANDIMTGRDIALAELTGGRVHIMCVNTQETVERIRLAQGRTVAVSADVTPHHLLLTDEVMDSFDTLFKCNPPLRSQEHIDALIEGLKDGTIAVISSDHQPLAIEKKDVDLDSAPFGICGLETTLALCVKALIQPAHLSWSQLVACLTTGPAALLGIPHGTLSPDVAADVTLVDPIEEWTIDAASFRSRSRNTPFNGWKVTGRVVTTIVNGEVRHSTRA</sequence>
<dbReference type="SUPFAM" id="SSF51338">
    <property type="entry name" value="Composite domain of metallo-dependent hydrolases"/>
    <property type="match status" value="1"/>
</dbReference>
<keyword evidence="2" id="KW-0862">Zinc</keyword>
<dbReference type="KEGG" id="fmr:Fuma_00378"/>
<dbReference type="AlphaFoldDB" id="A0A1P8W9R3"/>
<dbReference type="STRING" id="1891926.Fuma_00378"/>
<gene>
    <name evidence="4" type="primary">pyrC_1</name>
    <name evidence="2" type="synonym">pyrC</name>
    <name evidence="4" type="ORF">Fuma_00378</name>
</gene>
<dbReference type="CDD" id="cd01317">
    <property type="entry name" value="DHOase_IIa"/>
    <property type="match status" value="1"/>
</dbReference>
<dbReference type="GO" id="GO:0004151">
    <property type="term" value="F:dihydroorotase activity"/>
    <property type="evidence" value="ECO:0007669"/>
    <property type="project" value="UniProtKB-UniRule"/>
</dbReference>
<dbReference type="InterPro" id="IPR032466">
    <property type="entry name" value="Metal_Hydrolase"/>
</dbReference>
<feature type="binding site" evidence="2">
    <location>
        <begin position="324"/>
        <end position="325"/>
    </location>
    <ligand>
        <name>substrate</name>
    </ligand>
</feature>
<comment type="catalytic activity">
    <reaction evidence="2">
        <text>(S)-dihydroorotate + H2O = N-carbamoyl-L-aspartate + H(+)</text>
        <dbReference type="Rhea" id="RHEA:24296"/>
        <dbReference type="ChEBI" id="CHEBI:15377"/>
        <dbReference type="ChEBI" id="CHEBI:15378"/>
        <dbReference type="ChEBI" id="CHEBI:30864"/>
        <dbReference type="ChEBI" id="CHEBI:32814"/>
        <dbReference type="EC" id="3.5.2.3"/>
    </reaction>
</comment>
<evidence type="ECO:0000313" key="5">
    <source>
        <dbReference type="Proteomes" id="UP000187735"/>
    </source>
</evidence>